<dbReference type="InterPro" id="IPR029068">
    <property type="entry name" value="Glyas_Bleomycin-R_OHBP_Dase"/>
</dbReference>
<comment type="caution">
    <text evidence="2">The sequence shown here is derived from an EMBL/GenBank/DDBJ whole genome shotgun (WGS) entry which is preliminary data.</text>
</comment>
<dbReference type="PROSITE" id="PS51819">
    <property type="entry name" value="VOC"/>
    <property type="match status" value="1"/>
</dbReference>
<protein>
    <recommendedName>
        <fullName evidence="1">VOC domain-containing protein</fullName>
    </recommendedName>
</protein>
<sequence>MSAPAYNSVAWFEIGTDRPEDVKRFYGELFDWTFTAPPGDAPAYEEITAPGAEQPSGGVFPSGGAFPDYAIFYVVVQDVAATVARAEELGGKVVVPVTTTANGLVFAQLTDSADHHFGVFTPPPVA</sequence>
<keyword evidence="3" id="KW-1185">Reference proteome</keyword>
<name>A0A7K0C4B9_9ACTN</name>
<dbReference type="OrthoDB" id="9793039at2"/>
<dbReference type="RefSeq" id="WP_153538949.1">
    <property type="nucleotide sequence ID" value="NZ_WEGH01000004.1"/>
</dbReference>
<reference evidence="2 3" key="1">
    <citation type="submission" date="2019-10" db="EMBL/GenBank/DDBJ databases">
        <title>Actinomadura rubteroloni sp. nov. and Actinomadura macrotermitis sp. nov., isolated from the gut of fungus growing-termite Macrotermes natalensis.</title>
        <authorList>
            <person name="Benndorf R."/>
            <person name="Martin K."/>
            <person name="Kuefner M."/>
            <person name="De Beer W."/>
            <person name="Kaster A.-K."/>
            <person name="Vollmers J."/>
            <person name="Poulsen M."/>
            <person name="Beemelmanns C."/>
        </authorList>
    </citation>
    <scope>NUCLEOTIDE SEQUENCE [LARGE SCALE GENOMIC DNA]</scope>
    <source>
        <strain evidence="2 3">RB68</strain>
    </source>
</reference>
<dbReference type="Proteomes" id="UP000487268">
    <property type="component" value="Unassembled WGS sequence"/>
</dbReference>
<evidence type="ECO:0000259" key="1">
    <source>
        <dbReference type="PROSITE" id="PS51819"/>
    </source>
</evidence>
<accession>A0A7K0C4B9</accession>
<feature type="domain" description="VOC" evidence="1">
    <location>
        <begin position="8"/>
        <end position="122"/>
    </location>
</feature>
<evidence type="ECO:0000313" key="3">
    <source>
        <dbReference type="Proteomes" id="UP000487268"/>
    </source>
</evidence>
<dbReference type="Pfam" id="PF18029">
    <property type="entry name" value="Glyoxalase_6"/>
    <property type="match status" value="1"/>
</dbReference>
<dbReference type="InterPro" id="IPR052164">
    <property type="entry name" value="Anthracycline_SecMetBiosynth"/>
</dbReference>
<dbReference type="AlphaFoldDB" id="A0A7K0C4B9"/>
<dbReference type="InterPro" id="IPR041581">
    <property type="entry name" value="Glyoxalase_6"/>
</dbReference>
<organism evidence="2 3">
    <name type="scientific">Actinomadura macrotermitis</name>
    <dbReference type="NCBI Taxonomy" id="2585200"/>
    <lineage>
        <taxon>Bacteria</taxon>
        <taxon>Bacillati</taxon>
        <taxon>Actinomycetota</taxon>
        <taxon>Actinomycetes</taxon>
        <taxon>Streptosporangiales</taxon>
        <taxon>Thermomonosporaceae</taxon>
        <taxon>Actinomadura</taxon>
    </lineage>
</organism>
<proteinExistence type="predicted"/>
<dbReference type="PANTHER" id="PTHR33993">
    <property type="entry name" value="GLYOXALASE-RELATED"/>
    <property type="match status" value="1"/>
</dbReference>
<evidence type="ECO:0000313" key="2">
    <source>
        <dbReference type="EMBL" id="MQY08258.1"/>
    </source>
</evidence>
<dbReference type="Gene3D" id="3.10.180.10">
    <property type="entry name" value="2,3-Dihydroxybiphenyl 1,2-Dioxygenase, domain 1"/>
    <property type="match status" value="1"/>
</dbReference>
<dbReference type="EMBL" id="WEGH01000004">
    <property type="protein sequence ID" value="MQY08258.1"/>
    <property type="molecule type" value="Genomic_DNA"/>
</dbReference>
<dbReference type="CDD" id="cd07247">
    <property type="entry name" value="SgaA_N_like"/>
    <property type="match status" value="1"/>
</dbReference>
<dbReference type="InterPro" id="IPR037523">
    <property type="entry name" value="VOC_core"/>
</dbReference>
<dbReference type="SUPFAM" id="SSF54593">
    <property type="entry name" value="Glyoxalase/Bleomycin resistance protein/Dihydroxybiphenyl dioxygenase"/>
    <property type="match status" value="1"/>
</dbReference>
<gene>
    <name evidence="2" type="ORF">ACRB68_63650</name>
</gene>